<dbReference type="PANTHER" id="PTHR33116">
    <property type="entry name" value="REVERSE TRANSCRIPTASE ZINC-BINDING DOMAIN-CONTAINING PROTEIN-RELATED-RELATED"/>
    <property type="match status" value="1"/>
</dbReference>
<dbReference type="AlphaFoldDB" id="A0A5B6UST9"/>
<evidence type="ECO:0000313" key="1">
    <source>
        <dbReference type="EMBL" id="KAA3460298.1"/>
    </source>
</evidence>
<name>A0A5B6UST9_9ROSI</name>
<gene>
    <name evidence="1" type="ORF">EPI10_026979</name>
</gene>
<keyword evidence="1" id="KW-0808">Transferase</keyword>
<keyword evidence="1" id="KW-0548">Nucleotidyltransferase</keyword>
<comment type="caution">
    <text evidence="1">The sequence shown here is derived from an EMBL/GenBank/DDBJ whole genome shotgun (WGS) entry which is preliminary data.</text>
</comment>
<dbReference type="GO" id="GO:0003964">
    <property type="term" value="F:RNA-directed DNA polymerase activity"/>
    <property type="evidence" value="ECO:0007669"/>
    <property type="project" value="UniProtKB-KW"/>
</dbReference>
<sequence length="132" mass="15013">MRTAKRRGLIKGAKASRRGPEISHLLFADDCIIFGEATNRGAKILKDILQDYEICSGQCVNFTKSTVFYSLNTTEENKEAVSTMLGFRIATNPEKYLGLPNMIGEKRKFKGAELINKKQRRRRWKGGIQMKL</sequence>
<organism evidence="1 2">
    <name type="scientific">Gossypium australe</name>
    <dbReference type="NCBI Taxonomy" id="47621"/>
    <lineage>
        <taxon>Eukaryota</taxon>
        <taxon>Viridiplantae</taxon>
        <taxon>Streptophyta</taxon>
        <taxon>Embryophyta</taxon>
        <taxon>Tracheophyta</taxon>
        <taxon>Spermatophyta</taxon>
        <taxon>Magnoliopsida</taxon>
        <taxon>eudicotyledons</taxon>
        <taxon>Gunneridae</taxon>
        <taxon>Pentapetalae</taxon>
        <taxon>rosids</taxon>
        <taxon>malvids</taxon>
        <taxon>Malvales</taxon>
        <taxon>Malvaceae</taxon>
        <taxon>Malvoideae</taxon>
        <taxon>Gossypium</taxon>
    </lineage>
</organism>
<dbReference type="Proteomes" id="UP000325315">
    <property type="component" value="Unassembled WGS sequence"/>
</dbReference>
<dbReference type="PANTHER" id="PTHR33116:SF86">
    <property type="entry name" value="REVERSE TRANSCRIPTASE DOMAIN-CONTAINING PROTEIN"/>
    <property type="match status" value="1"/>
</dbReference>
<reference evidence="2" key="1">
    <citation type="journal article" date="2019" name="Plant Biotechnol. J.">
        <title>Genome sequencing of the Australian wild diploid species Gossypium australe highlights disease resistance and delayed gland morphogenesis.</title>
        <authorList>
            <person name="Cai Y."/>
            <person name="Cai X."/>
            <person name="Wang Q."/>
            <person name="Wang P."/>
            <person name="Zhang Y."/>
            <person name="Cai C."/>
            <person name="Xu Y."/>
            <person name="Wang K."/>
            <person name="Zhou Z."/>
            <person name="Wang C."/>
            <person name="Geng S."/>
            <person name="Li B."/>
            <person name="Dong Q."/>
            <person name="Hou Y."/>
            <person name="Wang H."/>
            <person name="Ai P."/>
            <person name="Liu Z."/>
            <person name="Yi F."/>
            <person name="Sun M."/>
            <person name="An G."/>
            <person name="Cheng J."/>
            <person name="Zhang Y."/>
            <person name="Shi Q."/>
            <person name="Xie Y."/>
            <person name="Shi X."/>
            <person name="Chang Y."/>
            <person name="Huang F."/>
            <person name="Chen Y."/>
            <person name="Hong S."/>
            <person name="Mi L."/>
            <person name="Sun Q."/>
            <person name="Zhang L."/>
            <person name="Zhou B."/>
            <person name="Peng R."/>
            <person name="Zhang X."/>
            <person name="Liu F."/>
        </authorList>
    </citation>
    <scope>NUCLEOTIDE SEQUENCE [LARGE SCALE GENOMIC DNA]</scope>
    <source>
        <strain evidence="2">cv. PA1801</strain>
    </source>
</reference>
<keyword evidence="1" id="KW-0695">RNA-directed DNA polymerase</keyword>
<dbReference type="EMBL" id="SMMG02000009">
    <property type="protein sequence ID" value="KAA3460298.1"/>
    <property type="molecule type" value="Genomic_DNA"/>
</dbReference>
<accession>A0A5B6UST9</accession>
<proteinExistence type="predicted"/>
<dbReference type="OrthoDB" id="1936608at2759"/>
<protein>
    <submittedName>
        <fullName evidence="1">LINE-1 reverse transcriptase isogeny</fullName>
    </submittedName>
</protein>
<evidence type="ECO:0000313" key="2">
    <source>
        <dbReference type="Proteomes" id="UP000325315"/>
    </source>
</evidence>
<keyword evidence="2" id="KW-1185">Reference proteome</keyword>